<dbReference type="Pfam" id="PF00582">
    <property type="entry name" value="Usp"/>
    <property type="match status" value="1"/>
</dbReference>
<feature type="domain" description="UspA" evidence="3">
    <location>
        <begin position="1"/>
        <end position="143"/>
    </location>
</feature>
<dbReference type="SUPFAM" id="SSF52402">
    <property type="entry name" value="Adenine nucleotide alpha hydrolases-like"/>
    <property type="match status" value="1"/>
</dbReference>
<dbReference type="PIRSF" id="PIRSF006276">
    <property type="entry name" value="UspA"/>
    <property type="match status" value="1"/>
</dbReference>
<dbReference type="PRINTS" id="PR01438">
    <property type="entry name" value="UNVRSLSTRESS"/>
</dbReference>
<dbReference type="RefSeq" id="WP_149461623.1">
    <property type="nucleotide sequence ID" value="NZ_CALSBS010000002.1"/>
</dbReference>
<evidence type="ECO:0000256" key="2">
    <source>
        <dbReference type="PIRNR" id="PIRNR006276"/>
    </source>
</evidence>
<comment type="caution">
    <text evidence="4">The sequence shown here is derived from an EMBL/GenBank/DDBJ whole genome shotgun (WGS) entry which is preliminary data.</text>
</comment>
<sequence length="144" mass="15947">MYKTILVPVDVFESDLADNALTHAQYLAEKAGGDIHLLHVLPEFSPMLTRGFIADAKKMQQYLQCASEEKMAQLARSLSFPQNRIHHHIRSGKVRDAVATLADELKADVVVIGSRNPAKQSHLLGSEASGILRHARVPVFVIRL</sequence>
<evidence type="ECO:0000256" key="1">
    <source>
        <dbReference type="ARBA" id="ARBA00008791"/>
    </source>
</evidence>
<evidence type="ECO:0000313" key="4">
    <source>
        <dbReference type="EMBL" id="CAH6635723.1"/>
    </source>
</evidence>
<comment type="subcellular location">
    <subcellularLocation>
        <location evidence="2">Cytoplasm</location>
    </subcellularLocation>
</comment>
<accession>A0ABM9F4P2</accession>
<dbReference type="InterPro" id="IPR006016">
    <property type="entry name" value="UspA"/>
</dbReference>
<dbReference type="InterPro" id="IPR006015">
    <property type="entry name" value="Universal_stress_UspA"/>
</dbReference>
<name>A0ABM9F4P2_9ENTR</name>
<dbReference type="Gene3D" id="3.40.50.620">
    <property type="entry name" value="HUPs"/>
    <property type="match status" value="1"/>
</dbReference>
<comment type="function">
    <text evidence="2">Required for resistance to DNA-damaging agents.</text>
</comment>
<gene>
    <name evidence="4" type="ORF">FBBNIHIM_02690</name>
</gene>
<evidence type="ECO:0000259" key="3">
    <source>
        <dbReference type="Pfam" id="PF00582"/>
    </source>
</evidence>
<keyword evidence="2" id="KW-0963">Cytoplasm</keyword>
<keyword evidence="5" id="KW-1185">Reference proteome</keyword>
<reference evidence="4" key="1">
    <citation type="submission" date="2022-05" db="EMBL/GenBank/DDBJ databases">
        <authorList>
            <person name="Blom J."/>
        </authorList>
    </citation>
    <scope>NUCLEOTIDE SEQUENCE</scope>
    <source>
        <strain evidence="4">Type strain: CPO20170097</strain>
    </source>
</reference>
<dbReference type="EMBL" id="CALSBS010000002">
    <property type="protein sequence ID" value="CAH6635723.1"/>
    <property type="molecule type" value="Genomic_DNA"/>
</dbReference>
<dbReference type="PANTHER" id="PTHR46268">
    <property type="entry name" value="STRESS RESPONSE PROTEIN NHAX"/>
    <property type="match status" value="1"/>
</dbReference>
<proteinExistence type="inferred from homology"/>
<comment type="similarity">
    <text evidence="1 2">Belongs to the universal stress protein A family.</text>
</comment>
<evidence type="ECO:0000313" key="5">
    <source>
        <dbReference type="Proteomes" id="UP001152651"/>
    </source>
</evidence>
<dbReference type="Proteomes" id="UP001152651">
    <property type="component" value="Unassembled WGS sequence"/>
</dbReference>
<dbReference type="CDD" id="cd00293">
    <property type="entry name" value="USP-like"/>
    <property type="match status" value="1"/>
</dbReference>
<dbReference type="InterPro" id="IPR014729">
    <property type="entry name" value="Rossmann-like_a/b/a_fold"/>
</dbReference>
<organism evidence="4 5">
    <name type="scientific">Pseudocitrobacter vendiensis</name>
    <dbReference type="NCBI Taxonomy" id="2488306"/>
    <lineage>
        <taxon>Bacteria</taxon>
        <taxon>Pseudomonadati</taxon>
        <taxon>Pseudomonadota</taxon>
        <taxon>Gammaproteobacteria</taxon>
        <taxon>Enterobacterales</taxon>
        <taxon>Enterobacteriaceae</taxon>
        <taxon>Pseudocitrobacter</taxon>
    </lineage>
</organism>
<dbReference type="PANTHER" id="PTHR46268:SF6">
    <property type="entry name" value="UNIVERSAL STRESS PROTEIN UP12"/>
    <property type="match status" value="1"/>
</dbReference>
<protein>
    <recommendedName>
        <fullName evidence="2">Universal stress protein</fullName>
    </recommendedName>
</protein>